<accession>A0A6S8XYR0</accession>
<feature type="chain" id="PRO_5030159482" evidence="1">
    <location>
        <begin position="21"/>
        <end position="244"/>
    </location>
</feature>
<dbReference type="AlphaFoldDB" id="A0A6S8XYR0"/>
<gene>
    <name evidence="2" type="ORF">DBRI00130_LOCUS28053</name>
</gene>
<dbReference type="PANTHER" id="PTHR35550">
    <property type="match status" value="1"/>
</dbReference>
<dbReference type="Pfam" id="PF11317">
    <property type="entry name" value="DUF3119"/>
    <property type="match status" value="1"/>
</dbReference>
<evidence type="ECO:0000256" key="1">
    <source>
        <dbReference type="SAM" id="SignalP"/>
    </source>
</evidence>
<keyword evidence="1" id="KW-0732">Signal</keyword>
<dbReference type="InterPro" id="IPR021467">
    <property type="entry name" value="DUF3119"/>
</dbReference>
<dbReference type="EMBL" id="HBNS01035917">
    <property type="protein sequence ID" value="CAE4632255.1"/>
    <property type="molecule type" value="Transcribed_RNA"/>
</dbReference>
<sequence length="244" mass="27050">MVASRRCTLLFLSAATAVTGFVPTNNINNNYVSTVGTDKNVAFHKKKHVALQMSFFDDIRNVFAPKQEEVEPAKPALPDVVIEPDFKLAAIFLTAGIALDLIPYIQLTLGPLVTLLGVLFLVQTFNVRFVFTEKNFELRTGGDGLEDARENVVVGGANVWTYDSFVNYEFFPKGWQDTPQGPILVYFKETQTPSDKWNEGPGQFANNEEAIAKGAVPGQVHFFPALINAKQIETEFEKRGCAKL</sequence>
<feature type="signal peptide" evidence="1">
    <location>
        <begin position="1"/>
        <end position="20"/>
    </location>
</feature>
<name>A0A6S8XYR0_9STRA</name>
<organism evidence="2">
    <name type="scientific">Ditylum brightwellii</name>
    <dbReference type="NCBI Taxonomy" id="49249"/>
    <lineage>
        <taxon>Eukaryota</taxon>
        <taxon>Sar</taxon>
        <taxon>Stramenopiles</taxon>
        <taxon>Ochrophyta</taxon>
        <taxon>Bacillariophyta</taxon>
        <taxon>Mediophyceae</taxon>
        <taxon>Lithodesmiophycidae</taxon>
        <taxon>Lithodesmiales</taxon>
        <taxon>Lithodesmiaceae</taxon>
        <taxon>Ditylum</taxon>
    </lineage>
</organism>
<protein>
    <submittedName>
        <fullName evidence="2">Uncharacterized protein</fullName>
    </submittedName>
</protein>
<proteinExistence type="predicted"/>
<dbReference type="PANTHER" id="PTHR35550:SF2">
    <property type="entry name" value="OS05G0401200 PROTEIN"/>
    <property type="match status" value="1"/>
</dbReference>
<reference evidence="2" key="1">
    <citation type="submission" date="2021-01" db="EMBL/GenBank/DDBJ databases">
        <authorList>
            <person name="Corre E."/>
            <person name="Pelletier E."/>
            <person name="Niang G."/>
            <person name="Scheremetjew M."/>
            <person name="Finn R."/>
            <person name="Kale V."/>
            <person name="Holt S."/>
            <person name="Cochrane G."/>
            <person name="Meng A."/>
            <person name="Brown T."/>
            <person name="Cohen L."/>
        </authorList>
    </citation>
    <scope>NUCLEOTIDE SEQUENCE</scope>
    <source>
        <strain evidence="2">GSO104</strain>
    </source>
</reference>
<evidence type="ECO:0000313" key="2">
    <source>
        <dbReference type="EMBL" id="CAE4632255.1"/>
    </source>
</evidence>